<proteinExistence type="inferred from homology"/>
<evidence type="ECO:0000313" key="5">
    <source>
        <dbReference type="EMBL" id="MPL99053.1"/>
    </source>
</evidence>
<dbReference type="InterPro" id="IPR050076">
    <property type="entry name" value="ArchSynthase1/Queuine_TRR"/>
</dbReference>
<evidence type="ECO:0000259" key="4">
    <source>
        <dbReference type="Pfam" id="PF01702"/>
    </source>
</evidence>
<keyword evidence="1 5" id="KW-0328">Glycosyltransferase</keyword>
<dbReference type="PANTHER" id="PTHR46499:SF1">
    <property type="entry name" value="QUEUINE TRNA-RIBOSYLTRANSFERASE"/>
    <property type="match status" value="1"/>
</dbReference>
<dbReference type="SUPFAM" id="SSF51713">
    <property type="entry name" value="tRNA-guanine transglycosylase"/>
    <property type="match status" value="1"/>
</dbReference>
<dbReference type="EMBL" id="VSSQ01000643">
    <property type="protein sequence ID" value="MPL99053.1"/>
    <property type="molecule type" value="Genomic_DNA"/>
</dbReference>
<dbReference type="Pfam" id="PF01702">
    <property type="entry name" value="TGT"/>
    <property type="match status" value="1"/>
</dbReference>
<dbReference type="AlphaFoldDB" id="A0A644W9E4"/>
<reference evidence="5" key="1">
    <citation type="submission" date="2019-08" db="EMBL/GenBank/DDBJ databases">
        <authorList>
            <person name="Kucharzyk K."/>
            <person name="Murdoch R.W."/>
            <person name="Higgins S."/>
            <person name="Loffler F."/>
        </authorList>
    </citation>
    <scope>NUCLEOTIDE SEQUENCE</scope>
</reference>
<dbReference type="GO" id="GO:0008616">
    <property type="term" value="P:tRNA queuosine(34) biosynthetic process"/>
    <property type="evidence" value="ECO:0007669"/>
    <property type="project" value="TreeGrafter"/>
</dbReference>
<organism evidence="5">
    <name type="scientific">bioreactor metagenome</name>
    <dbReference type="NCBI Taxonomy" id="1076179"/>
    <lineage>
        <taxon>unclassified sequences</taxon>
        <taxon>metagenomes</taxon>
        <taxon>ecological metagenomes</taxon>
    </lineage>
</organism>
<gene>
    <name evidence="5" type="primary">tgt_18</name>
    <name evidence="5" type="ORF">SDC9_45267</name>
</gene>
<keyword evidence="2 5" id="KW-0808">Transferase</keyword>
<dbReference type="HAMAP" id="MF_00168">
    <property type="entry name" value="Q_tRNA_Tgt"/>
    <property type="match status" value="1"/>
</dbReference>
<name>A0A644W9E4_9ZZZZ</name>
<sequence>MSAPDTAFTFTLDAVCPVTGARAGTLRTPRGEIRTPVFMPVGTQATVKAMAPFELEEMGAQIILSNTYHLYLRPGADIVAEGGGLHGFMQWKKPILTDSGGFQVFSLSTLNRISDEGVWCRSHLDGTAHVMNPEWSMSVQKRLGSDIAMCFDQCAPWPCSREEAEGAVRRTALWAARSKEAHAREWQGERRQALFGIVQGSVWEDLRLRSAGDIIPLDFPGYAVGGLSVGEPHEDMYRILDSLKEVLPSGKPRYLMGVGRPDNLVEGVARGIDMFDCVLPTRNGRNGTLFTPSGAVNIKKKQYERDFTPLDPECDCYACRTFTRAYIRHLYRSGEILASRLCSWHNLRFLIRLGEDMRSAILEGRFPEFRRAFLGRFSGGEAE</sequence>
<keyword evidence="3" id="KW-0819">tRNA processing</keyword>
<comment type="caution">
    <text evidence="5">The sequence shown here is derived from an EMBL/GenBank/DDBJ whole genome shotgun (WGS) entry which is preliminary data.</text>
</comment>
<feature type="domain" description="tRNA-guanine(15) transglycosylase-like" evidence="4">
    <location>
        <begin position="19"/>
        <end position="375"/>
    </location>
</feature>
<dbReference type="FunFam" id="3.20.20.105:FF:000001">
    <property type="entry name" value="Queuine tRNA-ribosyltransferase"/>
    <property type="match status" value="1"/>
</dbReference>
<dbReference type="EC" id="2.4.2.29" evidence="5"/>
<protein>
    <submittedName>
        <fullName evidence="5">Queuine tRNA-ribosyltransferase</fullName>
        <ecNumber evidence="5">2.4.2.29</ecNumber>
    </submittedName>
</protein>
<evidence type="ECO:0000256" key="1">
    <source>
        <dbReference type="ARBA" id="ARBA00022676"/>
    </source>
</evidence>
<dbReference type="InterPro" id="IPR002616">
    <property type="entry name" value="tRNA_ribo_trans-like"/>
</dbReference>
<evidence type="ECO:0000256" key="2">
    <source>
        <dbReference type="ARBA" id="ARBA00022679"/>
    </source>
</evidence>
<dbReference type="InterPro" id="IPR036511">
    <property type="entry name" value="TGT-like_sf"/>
</dbReference>
<dbReference type="PANTHER" id="PTHR46499">
    <property type="entry name" value="QUEUINE TRNA-RIBOSYLTRANSFERASE"/>
    <property type="match status" value="1"/>
</dbReference>
<dbReference type="NCBIfam" id="TIGR00449">
    <property type="entry name" value="tgt_general"/>
    <property type="match status" value="1"/>
</dbReference>
<accession>A0A644W9E4</accession>
<evidence type="ECO:0000256" key="3">
    <source>
        <dbReference type="ARBA" id="ARBA00022694"/>
    </source>
</evidence>
<dbReference type="Gene3D" id="3.20.20.105">
    <property type="entry name" value="Queuine tRNA-ribosyltransferase-like"/>
    <property type="match status" value="1"/>
</dbReference>
<dbReference type="GO" id="GO:0008479">
    <property type="term" value="F:tRNA-guanosine(34) queuine transglycosylase activity"/>
    <property type="evidence" value="ECO:0007669"/>
    <property type="project" value="InterPro"/>
</dbReference>
<dbReference type="InterPro" id="IPR004803">
    <property type="entry name" value="TGT"/>
</dbReference>
<dbReference type="NCBIfam" id="TIGR00430">
    <property type="entry name" value="Q_tRNA_tgt"/>
    <property type="match status" value="1"/>
</dbReference>
<dbReference type="GO" id="GO:0005829">
    <property type="term" value="C:cytosol"/>
    <property type="evidence" value="ECO:0007669"/>
    <property type="project" value="TreeGrafter"/>
</dbReference>